<evidence type="ECO:0000313" key="1">
    <source>
        <dbReference type="EMBL" id="QKE93549.1"/>
    </source>
</evidence>
<evidence type="ECO:0000313" key="2">
    <source>
        <dbReference type="Proteomes" id="UP000500767"/>
    </source>
</evidence>
<reference evidence="1 2" key="1">
    <citation type="journal article" date="2014" name="World J. Microbiol. Biotechnol.">
        <title>Biodiversity and physiological characteristics of Antarctic and Arctic lichens-associated bacteria.</title>
        <authorList>
            <person name="Lee Y.M."/>
            <person name="Kim E.H."/>
            <person name="Lee H.K."/>
            <person name="Hong S.G."/>
        </authorList>
    </citation>
    <scope>NUCLEOTIDE SEQUENCE [LARGE SCALE GENOMIC DNA]</scope>
    <source>
        <strain evidence="1 2">PAMC 26569</strain>
        <plasmid evidence="1">unnamed2</plasmid>
    </source>
</reference>
<gene>
    <name evidence="1" type="ORF">HN018_25760</name>
</gene>
<sequence>MSRNAAAARFGVAVATAVRWVRARRTEGLPTPRPKGDDLRFQRIESYRVVILAAIDAQVDITLVELSELLRERHGASFAPSTIWRFLDRHGMTLKNVWPAQSASDLCDLVSLRQRIQSRDIVPAKMEVRTSRSS</sequence>
<dbReference type="Proteomes" id="UP000500767">
    <property type="component" value="Plasmid unnamed2"/>
</dbReference>
<keyword evidence="2" id="KW-1185">Reference proteome</keyword>
<dbReference type="RefSeq" id="WP_171837385.1">
    <property type="nucleotide sequence ID" value="NZ_CP053710.1"/>
</dbReference>
<dbReference type="EMBL" id="CP053710">
    <property type="protein sequence ID" value="QKE93549.1"/>
    <property type="molecule type" value="Genomic_DNA"/>
</dbReference>
<dbReference type="InterPro" id="IPR009057">
    <property type="entry name" value="Homeodomain-like_sf"/>
</dbReference>
<accession>A0A6M8HYB3</accession>
<geneLocation type="plasmid" evidence="1 2">
    <name>unnamed2</name>
</geneLocation>
<name>A0A6M8HYB3_9PROT</name>
<dbReference type="AlphaFoldDB" id="A0A6M8HYB3"/>
<keyword evidence="1" id="KW-0614">Plasmid</keyword>
<protein>
    <recommendedName>
        <fullName evidence="3">Transposase</fullName>
    </recommendedName>
</protein>
<dbReference type="KEGG" id="lck:HN018_25760"/>
<organism evidence="1 2">
    <name type="scientific">Lichenicola cladoniae</name>
    <dbReference type="NCBI Taxonomy" id="1484109"/>
    <lineage>
        <taxon>Bacteria</taxon>
        <taxon>Pseudomonadati</taxon>
        <taxon>Pseudomonadota</taxon>
        <taxon>Alphaproteobacteria</taxon>
        <taxon>Acetobacterales</taxon>
        <taxon>Acetobacteraceae</taxon>
        <taxon>Lichenicola</taxon>
    </lineage>
</organism>
<proteinExistence type="predicted"/>
<dbReference type="SUPFAM" id="SSF46689">
    <property type="entry name" value="Homeodomain-like"/>
    <property type="match status" value="1"/>
</dbReference>
<evidence type="ECO:0008006" key="3">
    <source>
        <dbReference type="Google" id="ProtNLM"/>
    </source>
</evidence>